<accession>A0A095VR92</accession>
<dbReference type="Gene3D" id="2.60.120.620">
    <property type="entry name" value="q2cbj1_9rhob like domain"/>
    <property type="match status" value="1"/>
</dbReference>
<dbReference type="InterPro" id="IPR044862">
    <property type="entry name" value="Pro_4_hyd_alph_FE2OG_OXY"/>
</dbReference>
<feature type="domain" description="Prolyl 4-hydroxylase alpha subunit Fe(2+) 2OG dioxygenase" evidence="1">
    <location>
        <begin position="107"/>
        <end position="181"/>
    </location>
</feature>
<name>A0A095VR92_9GAMM</name>
<proteinExistence type="predicted"/>
<dbReference type="eggNOG" id="COG3751">
    <property type="taxonomic scope" value="Bacteria"/>
</dbReference>
<dbReference type="HOGENOM" id="CLU_085337_0_0_6"/>
<dbReference type="Pfam" id="PF13640">
    <property type="entry name" value="2OG-FeII_Oxy_3"/>
    <property type="match status" value="1"/>
</dbReference>
<gene>
    <name evidence="2" type="ORF">HRUBRA_01487</name>
</gene>
<keyword evidence="3" id="KW-1185">Reference proteome</keyword>
<sequence>MQPMNYANLEALRAAPLSTDPFPFLVAPGFLSPEGLAAVNADYPVIDSAANHALEDLSYGPAFARLVEDLESEAFARVLGERFTMALAGLPSTITVRKFCERTDGNIHTDHKSKIITVLVYFNEHWDSTDGQLRMLRGKGDIEDYAAEVPPLGGTLLAFKRTPHSWHGHTRFVGERRMLQLNYLDRSPLAIATQRMARAGTHFAKNVLGVR</sequence>
<reference evidence="2 3" key="1">
    <citation type="journal article" date="2014" name="Genome Announc.">
        <title>Genome Sequence of Gammaproteobacterial Pseudohaliea rubra Type Strain DSM 19751, Isolated from Coastal Seawater of the Mediterranean Sea.</title>
        <authorList>
            <person name="Spring S."/>
            <person name="Fiebig A."/>
            <person name="Riedel T."/>
            <person name="Goker M."/>
            <person name="Klenk H.P."/>
        </authorList>
    </citation>
    <scope>NUCLEOTIDE SEQUENCE [LARGE SCALE GENOMIC DNA]</scope>
    <source>
        <strain evidence="2 3">DSM 19751</strain>
    </source>
</reference>
<dbReference type="RefSeq" id="WP_052094382.1">
    <property type="nucleotide sequence ID" value="NZ_KN234751.1"/>
</dbReference>
<organism evidence="2 3">
    <name type="scientific">Pseudohaliea rubra DSM 19751</name>
    <dbReference type="NCBI Taxonomy" id="1265313"/>
    <lineage>
        <taxon>Bacteria</taxon>
        <taxon>Pseudomonadati</taxon>
        <taxon>Pseudomonadota</taxon>
        <taxon>Gammaproteobacteria</taxon>
        <taxon>Cellvibrionales</taxon>
        <taxon>Halieaceae</taxon>
        <taxon>Pseudohaliea</taxon>
    </lineage>
</organism>
<dbReference type="STRING" id="1265313.HRUBRA_01487"/>
<comment type="caution">
    <text evidence="2">The sequence shown here is derived from an EMBL/GenBank/DDBJ whole genome shotgun (WGS) entry which is preliminary data.</text>
</comment>
<dbReference type="AlphaFoldDB" id="A0A095VR92"/>
<evidence type="ECO:0000259" key="1">
    <source>
        <dbReference type="Pfam" id="PF13640"/>
    </source>
</evidence>
<dbReference type="Proteomes" id="UP000029640">
    <property type="component" value="Unassembled WGS sequence"/>
</dbReference>
<evidence type="ECO:0000313" key="2">
    <source>
        <dbReference type="EMBL" id="KGE03982.1"/>
    </source>
</evidence>
<dbReference type="EMBL" id="AUVB01000042">
    <property type="protein sequence ID" value="KGE03982.1"/>
    <property type="molecule type" value="Genomic_DNA"/>
</dbReference>
<protein>
    <submittedName>
        <fullName evidence="2">NikM protein</fullName>
    </submittedName>
</protein>
<evidence type="ECO:0000313" key="3">
    <source>
        <dbReference type="Proteomes" id="UP000029640"/>
    </source>
</evidence>